<organism evidence="7 8">
    <name type="scientific">Haloferax marinum</name>
    <dbReference type="NCBI Taxonomy" id="2666143"/>
    <lineage>
        <taxon>Archaea</taxon>
        <taxon>Methanobacteriati</taxon>
        <taxon>Methanobacteriota</taxon>
        <taxon>Stenosarchaea group</taxon>
        <taxon>Halobacteria</taxon>
        <taxon>Halobacteriales</taxon>
        <taxon>Haloferacaceae</taxon>
        <taxon>Haloferax</taxon>
    </lineage>
</organism>
<dbReference type="EC" id="3.1.3.18" evidence="5 6"/>
<feature type="binding site" evidence="5">
    <location>
        <position position="177"/>
    </location>
    <ligand>
        <name>Mg(2+)</name>
        <dbReference type="ChEBI" id="CHEBI:18420"/>
    </ligand>
</feature>
<dbReference type="InterPro" id="IPR036412">
    <property type="entry name" value="HAD-like_sf"/>
</dbReference>
<dbReference type="PANTHER" id="PTHR10000">
    <property type="entry name" value="PHOSPHOSERINE PHOSPHATASE"/>
    <property type="match status" value="1"/>
</dbReference>
<dbReference type="Pfam" id="PF08282">
    <property type="entry name" value="Hydrolase_3"/>
    <property type="match status" value="2"/>
</dbReference>
<keyword evidence="8" id="KW-1185">Reference proteome</keyword>
<dbReference type="NCBIfam" id="TIGR01484">
    <property type="entry name" value="HAD-SF-IIB"/>
    <property type="match status" value="1"/>
</dbReference>
<dbReference type="InterPro" id="IPR023214">
    <property type="entry name" value="HAD_sf"/>
</dbReference>
<dbReference type="PANTHER" id="PTHR10000:SF8">
    <property type="entry name" value="HAD SUPERFAMILY HYDROLASE-LIKE, TYPE 3"/>
    <property type="match status" value="1"/>
</dbReference>
<feature type="binding site" evidence="5">
    <location>
        <position position="8"/>
    </location>
    <ligand>
        <name>Mg(2+)</name>
        <dbReference type="ChEBI" id="CHEBI:18420"/>
    </ligand>
</feature>
<reference evidence="7 8" key="1">
    <citation type="submission" date="2019-11" db="EMBL/GenBank/DDBJ databases">
        <title>Whole genome sequence of Haloferax sp. MBLA0078.</title>
        <authorList>
            <person name="Seo M.-J."/>
            <person name="Cho E.-S."/>
        </authorList>
    </citation>
    <scope>NUCLEOTIDE SEQUENCE [LARGE SCALE GENOMIC DNA]</scope>
    <source>
        <strain evidence="7 8">MBLA0078</strain>
    </source>
</reference>
<comment type="cofactor">
    <cofactor evidence="5">
        <name>Mg(2+)</name>
        <dbReference type="ChEBI" id="CHEBI:18420"/>
    </cofactor>
</comment>
<gene>
    <name evidence="7" type="ORF">GJR99_10340</name>
</gene>
<dbReference type="CDD" id="cd07514">
    <property type="entry name" value="HAD_Pase"/>
    <property type="match status" value="1"/>
</dbReference>
<name>A0A6A8G7X0_9EURY</name>
<dbReference type="AlphaFoldDB" id="A0A6A8G7X0"/>
<dbReference type="OrthoDB" id="120822at2157"/>
<dbReference type="InterPro" id="IPR006382">
    <property type="entry name" value="PGPase"/>
</dbReference>
<accession>A0A6A8G7X0</accession>
<keyword evidence="2 5" id="KW-0378">Hydrolase</keyword>
<dbReference type="Gene3D" id="3.90.1070.10">
    <property type="match status" value="1"/>
</dbReference>
<dbReference type="SUPFAM" id="SSF56784">
    <property type="entry name" value="HAD-like"/>
    <property type="match status" value="1"/>
</dbReference>
<evidence type="ECO:0000256" key="6">
    <source>
        <dbReference type="NCBIfam" id="TIGR01487"/>
    </source>
</evidence>
<feature type="active site" description="Nucleophile" evidence="5">
    <location>
        <position position="8"/>
    </location>
</feature>
<keyword evidence="3 5" id="KW-0460">Magnesium</keyword>
<dbReference type="RefSeq" id="WP_151111854.1">
    <property type="nucleotide sequence ID" value="NZ_WKJQ01000001.1"/>
</dbReference>
<evidence type="ECO:0000256" key="1">
    <source>
        <dbReference type="ARBA" id="ARBA00022723"/>
    </source>
</evidence>
<dbReference type="InterPro" id="IPR006379">
    <property type="entry name" value="HAD-SF_hydro_IIB"/>
</dbReference>
<dbReference type="Proteomes" id="UP000443423">
    <property type="component" value="Unassembled WGS sequence"/>
</dbReference>
<dbReference type="NCBIfam" id="TIGR01482">
    <property type="entry name" value="SPP-subfamily"/>
    <property type="match status" value="1"/>
</dbReference>
<evidence type="ECO:0000256" key="3">
    <source>
        <dbReference type="ARBA" id="ARBA00022842"/>
    </source>
</evidence>
<proteinExistence type="inferred from homology"/>
<dbReference type="NCBIfam" id="TIGR01487">
    <property type="entry name" value="Pglycolate_arch"/>
    <property type="match status" value="1"/>
</dbReference>
<protein>
    <recommendedName>
        <fullName evidence="5 6">Phosphoglycolate phosphatase</fullName>
        <shortName evidence="5">PGP</shortName>
        <shortName evidence="5">PGPase</shortName>
        <ecNumber evidence="5 6">3.1.3.18</ecNumber>
    </recommendedName>
</protein>
<feature type="binding site" evidence="5">
    <location>
        <position position="150"/>
    </location>
    <ligand>
        <name>substrate</name>
    </ligand>
</feature>
<dbReference type="Gene3D" id="3.40.50.1000">
    <property type="entry name" value="HAD superfamily/HAD-like"/>
    <property type="match status" value="1"/>
</dbReference>
<feature type="binding site" evidence="5">
    <location>
        <position position="173"/>
    </location>
    <ligand>
        <name>Mg(2+)</name>
        <dbReference type="ChEBI" id="CHEBI:18420"/>
    </ligand>
</feature>
<evidence type="ECO:0000313" key="7">
    <source>
        <dbReference type="EMBL" id="MRW96967.1"/>
    </source>
</evidence>
<comment type="function">
    <text evidence="5">Catalyzes the dephosphorylation of 2-phosphoglycolate.</text>
</comment>
<evidence type="ECO:0000256" key="2">
    <source>
        <dbReference type="ARBA" id="ARBA00022801"/>
    </source>
</evidence>
<dbReference type="GO" id="GO:0000287">
    <property type="term" value="F:magnesium ion binding"/>
    <property type="evidence" value="ECO:0007669"/>
    <property type="project" value="InterPro"/>
</dbReference>
<sequence length="223" mass="23678">MTPPLALDIDGTLTRPDGGIDPRVFDPLREWDAPVIIATGKSFPYPVALCEFIGVPERVIAENGGVVLVDDEATIVGDDAAARRVTEELDEAGYGTGWGDVDTHNRWRETELSVNRTTPLDELEDIATANDQIVVDTGYAYHVKSATVNKGIGLEAACSTLNIDPKSVVAIGDSANDVELFEVAGHAAAVANAADEARNAADYVTENEYADGVLEVLADVRPA</sequence>
<feature type="binding site" evidence="5">
    <location>
        <position position="10"/>
    </location>
    <ligand>
        <name>Mg(2+)</name>
        <dbReference type="ChEBI" id="CHEBI:18420"/>
    </ligand>
</feature>
<evidence type="ECO:0000313" key="8">
    <source>
        <dbReference type="Proteomes" id="UP000443423"/>
    </source>
</evidence>
<evidence type="ECO:0000256" key="5">
    <source>
        <dbReference type="HAMAP-Rule" id="MF_01419"/>
    </source>
</evidence>
<dbReference type="HAMAP" id="MF_01419">
    <property type="entry name" value="GPH_hydrolase_arch"/>
    <property type="match status" value="1"/>
</dbReference>
<dbReference type="GO" id="GO:0005829">
    <property type="term" value="C:cytosol"/>
    <property type="evidence" value="ECO:0007669"/>
    <property type="project" value="TreeGrafter"/>
</dbReference>
<evidence type="ECO:0000256" key="4">
    <source>
        <dbReference type="ARBA" id="ARBA00023277"/>
    </source>
</evidence>
<comment type="caution">
    <text evidence="7">The sequence shown here is derived from an EMBL/GenBank/DDBJ whole genome shotgun (WGS) entry which is preliminary data.</text>
</comment>
<comment type="catalytic activity">
    <reaction evidence="5">
        <text>2-phosphoglycolate + H2O = glycolate + phosphate</text>
        <dbReference type="Rhea" id="RHEA:14369"/>
        <dbReference type="ChEBI" id="CHEBI:15377"/>
        <dbReference type="ChEBI" id="CHEBI:29805"/>
        <dbReference type="ChEBI" id="CHEBI:43474"/>
        <dbReference type="ChEBI" id="CHEBI:58033"/>
        <dbReference type="EC" id="3.1.3.18"/>
    </reaction>
</comment>
<comment type="similarity">
    <text evidence="5">Belongs to the archaeal SPP-like hydrolase family.</text>
</comment>
<dbReference type="EMBL" id="WKJQ01000001">
    <property type="protein sequence ID" value="MRW96967.1"/>
    <property type="molecule type" value="Genomic_DNA"/>
</dbReference>
<dbReference type="GO" id="GO:0008967">
    <property type="term" value="F:phosphoglycolate phosphatase activity"/>
    <property type="evidence" value="ECO:0007669"/>
    <property type="project" value="UniProtKB-UniRule"/>
</dbReference>
<keyword evidence="4 5" id="KW-0119">Carbohydrate metabolism</keyword>
<keyword evidence="1 5" id="KW-0479">Metal-binding</keyword>